<evidence type="ECO:0000313" key="1">
    <source>
        <dbReference type="EMBL" id="GMH97281.1"/>
    </source>
</evidence>
<feature type="non-terminal residue" evidence="1">
    <location>
        <position position="1"/>
    </location>
</feature>
<organism evidence="1 2">
    <name type="scientific">Triparma laevis f. inornata</name>
    <dbReference type="NCBI Taxonomy" id="1714386"/>
    <lineage>
        <taxon>Eukaryota</taxon>
        <taxon>Sar</taxon>
        <taxon>Stramenopiles</taxon>
        <taxon>Ochrophyta</taxon>
        <taxon>Bolidophyceae</taxon>
        <taxon>Parmales</taxon>
        <taxon>Triparmaceae</taxon>
        <taxon>Triparma</taxon>
    </lineage>
</organism>
<reference evidence="2" key="1">
    <citation type="journal article" date="2023" name="Commun. Biol.">
        <title>Genome analysis of Parmales, the sister group of diatoms, reveals the evolutionary specialization of diatoms from phago-mixotrophs to photoautotrophs.</title>
        <authorList>
            <person name="Ban H."/>
            <person name="Sato S."/>
            <person name="Yoshikawa S."/>
            <person name="Yamada K."/>
            <person name="Nakamura Y."/>
            <person name="Ichinomiya M."/>
            <person name="Sato N."/>
            <person name="Blanc-Mathieu R."/>
            <person name="Endo H."/>
            <person name="Kuwata A."/>
            <person name="Ogata H."/>
        </authorList>
    </citation>
    <scope>NUCLEOTIDE SEQUENCE [LARGE SCALE GENOMIC DNA]</scope>
</reference>
<sequence>MSPSLKQGRMPHIPTLEKMYQGLRVANSFERIFRQIRVTVPRVSNGDGMGGDCEETVHHHFQTKEERARVTATWQ</sequence>
<gene>
    <name evidence="1" type="ORF">TL16_g13345</name>
</gene>
<dbReference type="Proteomes" id="UP001162640">
    <property type="component" value="Unassembled WGS sequence"/>
</dbReference>
<protein>
    <submittedName>
        <fullName evidence="1">Uncharacterized protein</fullName>
    </submittedName>
</protein>
<proteinExistence type="predicted"/>
<comment type="caution">
    <text evidence="1">The sequence shown here is derived from an EMBL/GenBank/DDBJ whole genome shotgun (WGS) entry which is preliminary data.</text>
</comment>
<evidence type="ECO:0000313" key="2">
    <source>
        <dbReference type="Proteomes" id="UP001162640"/>
    </source>
</evidence>
<accession>A0A9W7BVR5</accession>
<dbReference type="EMBL" id="BLQM01000757">
    <property type="protein sequence ID" value="GMH97281.1"/>
    <property type="molecule type" value="Genomic_DNA"/>
</dbReference>
<dbReference type="AlphaFoldDB" id="A0A9W7BVR5"/>
<feature type="non-terminal residue" evidence="1">
    <location>
        <position position="75"/>
    </location>
</feature>
<name>A0A9W7BVR5_9STRA</name>